<evidence type="ECO:0000256" key="7">
    <source>
        <dbReference type="ARBA" id="ARBA00023014"/>
    </source>
</evidence>
<dbReference type="Pfam" id="PF04055">
    <property type="entry name" value="Radical_SAM"/>
    <property type="match status" value="1"/>
</dbReference>
<dbReference type="SUPFAM" id="SSF102114">
    <property type="entry name" value="Radical SAM enzymes"/>
    <property type="match status" value="1"/>
</dbReference>
<comment type="caution">
    <text evidence="13">The sequence shown here is derived from an EMBL/GenBank/DDBJ whole genome shotgun (WGS) entry which is preliminary data.</text>
</comment>
<dbReference type="RefSeq" id="WP_045015231.1">
    <property type="nucleotide sequence ID" value="NZ_CP166104.1"/>
</dbReference>
<dbReference type="InterPro" id="IPR038135">
    <property type="entry name" value="Methylthiotransferase_N_sf"/>
</dbReference>
<dbReference type="InterPro" id="IPR005839">
    <property type="entry name" value="Methylthiotransferase"/>
</dbReference>
<keyword evidence="14" id="KW-1185">Reference proteome</keyword>
<proteinExistence type="inferred from homology"/>
<dbReference type="PANTHER" id="PTHR43020:SF2">
    <property type="entry name" value="MITOCHONDRIAL TRNA METHYLTHIOTRANSFERASE CDK5RAP1"/>
    <property type="match status" value="1"/>
</dbReference>
<comment type="cofactor">
    <cofactor evidence="9">
        <name>[4Fe-4S] cluster</name>
        <dbReference type="ChEBI" id="CHEBI:49883"/>
    </cofactor>
    <text evidence="9">Binds 2 [4Fe-4S] clusters. One cluster is coordinated with 3 cysteines and an exchangeable S-adenosyl-L-methionine.</text>
</comment>
<dbReference type="InterPro" id="IPR013848">
    <property type="entry name" value="Methylthiotransferase_N"/>
</dbReference>
<keyword evidence="9" id="KW-0963">Cytoplasm</keyword>
<dbReference type="SFLD" id="SFLDG01061">
    <property type="entry name" value="methylthiotransferase"/>
    <property type="match status" value="1"/>
</dbReference>
<dbReference type="EMBL" id="JWIT01000001">
    <property type="protein sequence ID" value="KJF75220.1"/>
    <property type="molecule type" value="Genomic_DNA"/>
</dbReference>
<dbReference type="InterPro" id="IPR058240">
    <property type="entry name" value="rSAM_sf"/>
</dbReference>
<evidence type="ECO:0000313" key="13">
    <source>
        <dbReference type="EMBL" id="KJF75220.1"/>
    </source>
</evidence>
<comment type="subunit">
    <text evidence="9">Monomer.</text>
</comment>
<evidence type="ECO:0000256" key="8">
    <source>
        <dbReference type="ARBA" id="ARBA00033765"/>
    </source>
</evidence>
<feature type="binding site" evidence="9">
    <location>
        <position position="105"/>
    </location>
    <ligand>
        <name>[4Fe-4S] cluster</name>
        <dbReference type="ChEBI" id="CHEBI:49883"/>
        <label>1</label>
    </ligand>
</feature>
<keyword evidence="4 9" id="KW-0949">S-adenosyl-L-methionine</keyword>
<feature type="binding site" evidence="9">
    <location>
        <position position="187"/>
    </location>
    <ligand>
        <name>[4Fe-4S] cluster</name>
        <dbReference type="ChEBI" id="CHEBI:49883"/>
        <label>2</label>
        <note>4Fe-4S-S-AdoMet</note>
    </ligand>
</feature>
<dbReference type="Pfam" id="PF01938">
    <property type="entry name" value="TRAM"/>
    <property type="match status" value="1"/>
</dbReference>
<feature type="binding site" evidence="9">
    <location>
        <position position="67"/>
    </location>
    <ligand>
        <name>[4Fe-4S] cluster</name>
        <dbReference type="ChEBI" id="CHEBI:49883"/>
        <label>1</label>
    </ligand>
</feature>
<evidence type="ECO:0000256" key="5">
    <source>
        <dbReference type="ARBA" id="ARBA00022723"/>
    </source>
</evidence>
<dbReference type="InterPro" id="IPR020612">
    <property type="entry name" value="Methylthiotransferase_CS"/>
</dbReference>
<organism evidence="13 14">
    <name type="scientific">Agrobacterium arsenijevicii</name>
    <dbReference type="NCBI Taxonomy" id="1585697"/>
    <lineage>
        <taxon>Bacteria</taxon>
        <taxon>Pseudomonadati</taxon>
        <taxon>Pseudomonadota</taxon>
        <taxon>Alphaproteobacteria</taxon>
        <taxon>Hyphomicrobiales</taxon>
        <taxon>Rhizobiaceae</taxon>
        <taxon>Rhizobium/Agrobacterium group</taxon>
        <taxon>Agrobacterium</taxon>
    </lineage>
</organism>
<keyword evidence="6 9" id="KW-0408">Iron</keyword>
<dbReference type="PROSITE" id="PS51449">
    <property type="entry name" value="MTTASE_N"/>
    <property type="match status" value="1"/>
</dbReference>
<comment type="function">
    <text evidence="1 9">Catalyzes the methylthiolation of N6-(dimethylallyl)adenosine (i(6)A), leading to the formation of 2-methylthio-N6-(dimethylallyl)adenosine (ms(2)i(6)A) at position 37 in tRNAs that read codons beginning with uridine.</text>
</comment>
<feature type="binding site" evidence="9">
    <location>
        <position position="183"/>
    </location>
    <ligand>
        <name>[4Fe-4S] cluster</name>
        <dbReference type="ChEBI" id="CHEBI:49883"/>
        <label>2</label>
        <note>4Fe-4S-S-AdoMet</note>
    </ligand>
</feature>
<dbReference type="Proteomes" id="UP000032564">
    <property type="component" value="Unassembled WGS sequence"/>
</dbReference>
<evidence type="ECO:0000256" key="3">
    <source>
        <dbReference type="ARBA" id="ARBA00022679"/>
    </source>
</evidence>
<keyword evidence="7 9" id="KW-0411">Iron-sulfur</keyword>
<keyword evidence="3 9" id="KW-0808">Transferase</keyword>
<sequence>MTQETLGLDAPEMIAREGSNSRKVFIKTYGCQMNVYDSVRMSDALAKDGYVQTEDMGEADLVLLNTCHIREKAAEKVYSALGRLRDMKKSREEQGREFVIGVAGCVAQAEGEEILRRAPAVDVVIGPQTYHRLPDALKRVRGGERVIETEYAVEDKFEHLPVAEKATLRSRGVTAFLTVQEGCDKFCTFCVVPYTRGSEVSRPVRQIVDEAMKLVDAGVREITLLGQNVNAWQGEGSKGEKWGLAELLYRLAEIPGLARLRYTTSHPRDMDDRLIGAHRDLRILMPYLHLPVQSGSDRILKAMNRRHTGEEYIQLIEKIRAVRPDIAMSGDFIVGFPGETDRDFEDTMAIIEEVKYAQAFSFKYSTRPGTPGADLTDQVAEEVKAERLERLQALLLRQQKEFAESLVGKTMDVLLEKPGRMPEQLIGRSPWLQSVNLDAKTLKIGDIVNVRITATGPNSLFAEVAES</sequence>
<gene>
    <name evidence="9" type="primary">miaB</name>
    <name evidence="13" type="ORF">RP75_00745</name>
</gene>
<dbReference type="PANTHER" id="PTHR43020">
    <property type="entry name" value="CDK5 REGULATORY SUBUNIT-ASSOCIATED PROTEIN 1"/>
    <property type="match status" value="1"/>
</dbReference>
<accession>A0ABR5DDQ2</accession>
<dbReference type="NCBIfam" id="TIGR01574">
    <property type="entry name" value="miaB-methiolase"/>
    <property type="match status" value="1"/>
</dbReference>
<feature type="domain" description="TRAM" evidence="10">
    <location>
        <begin position="404"/>
        <end position="466"/>
    </location>
</feature>
<keyword evidence="2 9" id="KW-0004">4Fe-4S</keyword>
<dbReference type="SMART" id="SM00729">
    <property type="entry name" value="Elp3"/>
    <property type="match status" value="1"/>
</dbReference>
<name>A0ABR5DDQ2_9HYPH</name>
<evidence type="ECO:0000256" key="1">
    <source>
        <dbReference type="ARBA" id="ARBA00003234"/>
    </source>
</evidence>
<feature type="binding site" evidence="9">
    <location>
        <position position="190"/>
    </location>
    <ligand>
        <name>[4Fe-4S] cluster</name>
        <dbReference type="ChEBI" id="CHEBI:49883"/>
        <label>2</label>
        <note>4Fe-4S-S-AdoMet</note>
    </ligand>
</feature>
<comment type="subcellular location">
    <subcellularLocation>
        <location evidence="9">Cytoplasm</location>
    </subcellularLocation>
</comment>
<dbReference type="PROSITE" id="PS50926">
    <property type="entry name" value="TRAM"/>
    <property type="match status" value="1"/>
</dbReference>
<feature type="domain" description="MTTase N-terminal" evidence="11">
    <location>
        <begin position="22"/>
        <end position="142"/>
    </location>
</feature>
<feature type="binding site" evidence="9">
    <location>
        <position position="31"/>
    </location>
    <ligand>
        <name>[4Fe-4S] cluster</name>
        <dbReference type="ChEBI" id="CHEBI:49883"/>
        <label>1</label>
    </ligand>
</feature>
<evidence type="ECO:0000259" key="11">
    <source>
        <dbReference type="PROSITE" id="PS51449"/>
    </source>
</evidence>
<dbReference type="HAMAP" id="MF_01864">
    <property type="entry name" value="tRNA_metthiotr_MiaB"/>
    <property type="match status" value="1"/>
</dbReference>
<dbReference type="SFLD" id="SFLDF00273">
    <property type="entry name" value="(dimethylallyl)adenosine_tRNA"/>
    <property type="match status" value="1"/>
</dbReference>
<dbReference type="InterPro" id="IPR006638">
    <property type="entry name" value="Elp3/MiaA/NifB-like_rSAM"/>
</dbReference>
<evidence type="ECO:0000256" key="9">
    <source>
        <dbReference type="HAMAP-Rule" id="MF_01864"/>
    </source>
</evidence>
<feature type="domain" description="Radical SAM core" evidence="12">
    <location>
        <begin position="169"/>
        <end position="401"/>
    </location>
</feature>
<reference evidence="13 14" key="1">
    <citation type="submission" date="2014-12" db="EMBL/GenBank/DDBJ databases">
        <authorList>
            <person name="Kuzmanovic N."/>
            <person name="Pulawska J."/>
            <person name="Obradovic A."/>
        </authorList>
    </citation>
    <scope>NUCLEOTIDE SEQUENCE [LARGE SCALE GENOMIC DNA]</scope>
    <source>
        <strain evidence="13 14">KFB 330</strain>
    </source>
</reference>
<comment type="catalytic activity">
    <reaction evidence="9">
        <text>N(6)-dimethylallyladenosine(37) in tRNA + (sulfur carrier)-SH + AH2 + 2 S-adenosyl-L-methionine = 2-methylsulfanyl-N(6)-dimethylallyladenosine(37) in tRNA + (sulfur carrier)-H + 5'-deoxyadenosine + L-methionine + A + S-adenosyl-L-homocysteine + 2 H(+)</text>
        <dbReference type="Rhea" id="RHEA:37067"/>
        <dbReference type="Rhea" id="RHEA-COMP:10375"/>
        <dbReference type="Rhea" id="RHEA-COMP:10376"/>
        <dbReference type="Rhea" id="RHEA-COMP:14737"/>
        <dbReference type="Rhea" id="RHEA-COMP:14739"/>
        <dbReference type="ChEBI" id="CHEBI:13193"/>
        <dbReference type="ChEBI" id="CHEBI:15378"/>
        <dbReference type="ChEBI" id="CHEBI:17319"/>
        <dbReference type="ChEBI" id="CHEBI:17499"/>
        <dbReference type="ChEBI" id="CHEBI:29917"/>
        <dbReference type="ChEBI" id="CHEBI:57844"/>
        <dbReference type="ChEBI" id="CHEBI:57856"/>
        <dbReference type="ChEBI" id="CHEBI:59789"/>
        <dbReference type="ChEBI" id="CHEBI:64428"/>
        <dbReference type="ChEBI" id="CHEBI:74415"/>
        <dbReference type="ChEBI" id="CHEBI:74417"/>
        <dbReference type="EC" id="2.8.4.3"/>
    </reaction>
</comment>
<evidence type="ECO:0000256" key="6">
    <source>
        <dbReference type="ARBA" id="ARBA00023004"/>
    </source>
</evidence>
<dbReference type="SFLD" id="SFLDG01082">
    <property type="entry name" value="B12-binding_domain_containing"/>
    <property type="match status" value="1"/>
</dbReference>
<evidence type="ECO:0000256" key="4">
    <source>
        <dbReference type="ARBA" id="ARBA00022691"/>
    </source>
</evidence>
<dbReference type="InterPro" id="IPR023404">
    <property type="entry name" value="rSAM_horseshoe"/>
</dbReference>
<evidence type="ECO:0000259" key="10">
    <source>
        <dbReference type="PROSITE" id="PS50926"/>
    </source>
</evidence>
<dbReference type="InterPro" id="IPR002792">
    <property type="entry name" value="TRAM_dom"/>
</dbReference>
<dbReference type="EC" id="2.8.4.3" evidence="8 9"/>
<dbReference type="Gene3D" id="3.80.30.20">
    <property type="entry name" value="tm_1862 like domain"/>
    <property type="match status" value="1"/>
</dbReference>
<dbReference type="PROSITE" id="PS01278">
    <property type="entry name" value="MTTASE_RADICAL"/>
    <property type="match status" value="1"/>
</dbReference>
<evidence type="ECO:0000313" key="14">
    <source>
        <dbReference type="Proteomes" id="UP000032564"/>
    </source>
</evidence>
<protein>
    <recommendedName>
        <fullName evidence="8 9">tRNA-2-methylthio-N(6)-dimethylallyladenosine synthase</fullName>
        <ecNumber evidence="8 9">2.8.4.3</ecNumber>
    </recommendedName>
    <alternativeName>
        <fullName evidence="9">(Dimethylallyl)adenosine tRNA methylthiotransferase MiaB</fullName>
    </alternativeName>
    <alternativeName>
        <fullName evidence="9">tRNA-i(6)A37 methylthiotransferase</fullName>
    </alternativeName>
</protein>
<dbReference type="InterPro" id="IPR007197">
    <property type="entry name" value="rSAM"/>
</dbReference>
<dbReference type="InterPro" id="IPR006463">
    <property type="entry name" value="MiaB_methiolase"/>
</dbReference>
<evidence type="ECO:0000259" key="12">
    <source>
        <dbReference type="PROSITE" id="PS51918"/>
    </source>
</evidence>
<dbReference type="PROSITE" id="PS51918">
    <property type="entry name" value="RADICAL_SAM"/>
    <property type="match status" value="1"/>
</dbReference>
<dbReference type="SFLD" id="SFLDS00029">
    <property type="entry name" value="Radical_SAM"/>
    <property type="match status" value="1"/>
</dbReference>
<evidence type="ECO:0000256" key="2">
    <source>
        <dbReference type="ARBA" id="ARBA00022485"/>
    </source>
</evidence>
<keyword evidence="5 9" id="KW-0479">Metal-binding</keyword>
<dbReference type="Gene3D" id="3.40.50.12160">
    <property type="entry name" value="Methylthiotransferase, N-terminal domain"/>
    <property type="match status" value="1"/>
</dbReference>
<dbReference type="Pfam" id="PF00919">
    <property type="entry name" value="UPF0004"/>
    <property type="match status" value="1"/>
</dbReference>
<keyword evidence="9" id="KW-0819">tRNA processing</keyword>
<comment type="similarity">
    <text evidence="9">Belongs to the methylthiotransferase family. MiaB subfamily.</text>
</comment>
<dbReference type="CDD" id="cd01335">
    <property type="entry name" value="Radical_SAM"/>
    <property type="match status" value="1"/>
</dbReference>
<dbReference type="NCBIfam" id="TIGR00089">
    <property type="entry name" value="MiaB/RimO family radical SAM methylthiotransferase"/>
    <property type="match status" value="1"/>
</dbReference>